<dbReference type="InterPro" id="IPR016163">
    <property type="entry name" value="Ald_DH_C"/>
</dbReference>
<dbReference type="Gene3D" id="3.40.605.10">
    <property type="entry name" value="Aldehyde Dehydrogenase, Chain A, domain 1"/>
    <property type="match status" value="1"/>
</dbReference>
<proteinExistence type="predicted"/>
<organism evidence="3 4">
    <name type="scientific">Fluviispira multicolorata</name>
    <dbReference type="NCBI Taxonomy" id="2654512"/>
    <lineage>
        <taxon>Bacteria</taxon>
        <taxon>Pseudomonadati</taxon>
        <taxon>Bdellovibrionota</taxon>
        <taxon>Oligoflexia</taxon>
        <taxon>Silvanigrellales</taxon>
        <taxon>Silvanigrellaceae</taxon>
        <taxon>Fluviispira</taxon>
    </lineage>
</organism>
<dbReference type="PANTHER" id="PTHR11699">
    <property type="entry name" value="ALDEHYDE DEHYDROGENASE-RELATED"/>
    <property type="match status" value="1"/>
</dbReference>
<dbReference type="GO" id="GO:0016620">
    <property type="term" value="F:oxidoreductase activity, acting on the aldehyde or oxo group of donors, NAD or NADP as acceptor"/>
    <property type="evidence" value="ECO:0007669"/>
    <property type="project" value="InterPro"/>
</dbReference>
<evidence type="ECO:0000256" key="1">
    <source>
        <dbReference type="ARBA" id="ARBA00023002"/>
    </source>
</evidence>
<dbReference type="InterPro" id="IPR016162">
    <property type="entry name" value="Ald_DH_N"/>
</dbReference>
<reference evidence="3 4" key="1">
    <citation type="submission" date="2019-10" db="EMBL/GenBank/DDBJ databases">
        <title>New genus of Silvanigrellaceae.</title>
        <authorList>
            <person name="Pitt A."/>
            <person name="Hahn M.W."/>
        </authorList>
    </citation>
    <scope>NUCLEOTIDE SEQUENCE [LARGE SCALE GENOMIC DNA]</scope>
    <source>
        <strain evidence="3 4">33A1-SZDP</strain>
    </source>
</reference>
<name>A0A833JE71_9BACT</name>
<dbReference type="EMBL" id="WFLN01000005">
    <property type="protein sequence ID" value="KAB8032235.1"/>
    <property type="molecule type" value="Genomic_DNA"/>
</dbReference>
<protein>
    <submittedName>
        <fullName evidence="3">Aldehyde dehydrogenase family protein</fullName>
    </submittedName>
</protein>
<evidence type="ECO:0000259" key="2">
    <source>
        <dbReference type="Pfam" id="PF00171"/>
    </source>
</evidence>
<comment type="caution">
    <text evidence="3">The sequence shown here is derived from an EMBL/GenBank/DDBJ whole genome shotgun (WGS) entry which is preliminary data.</text>
</comment>
<gene>
    <name evidence="3" type="ORF">GCL57_06195</name>
</gene>
<dbReference type="Pfam" id="PF00171">
    <property type="entry name" value="Aldedh"/>
    <property type="match status" value="1"/>
</dbReference>
<sequence>MATNLSLIPPYINGRFSSLNKPERIFSIYNPANPSDILAAAGWGKDLVEPVIQGMKTAQKKFNLVSSEERLNYINKFIGYLKENSEEIKSNMMLELARSRVSVEEEWKLCEKLFKALPEFCKQILSLKKDDDGWEWKYSPLGLVLISSNIALPVYSLLCGVLPALASGNAVCLRPSSHCLLSGSLLASGFHQASFPEGTVQIIYGDFEVFRRLVLSHQFDTILYTGGEESLEQIRRDTQGQQNARLVLCGGGKNAAYVSASANMEKAIEKIIYGACLDAGQRLESTSLVFVEKKIFSEFQDQFVTSIKNMPIGVREDLARADKHVMEPLCSVNAWERYLRFQGIAARESDETLRWGKPIDNGGDGYFVSPGVHLMRPEKILKSIYASNAFFGPDVCLVPVDGKEDVISILDSLGATRCLGIHSQYAEEAQEIRRLSNVPSLLWNSATTDLNPLLPSIGRGKAGNSYITGLHFIYSTIYPQTLNLSLPIGLTEGDFKEVKRTKKAVVKG</sequence>
<keyword evidence="1" id="KW-0560">Oxidoreductase</keyword>
<dbReference type="AlphaFoldDB" id="A0A833JE71"/>
<dbReference type="RefSeq" id="WP_152212474.1">
    <property type="nucleotide sequence ID" value="NZ_WFLN01000005.1"/>
</dbReference>
<keyword evidence="4" id="KW-1185">Reference proteome</keyword>
<feature type="domain" description="Aldehyde dehydrogenase" evidence="2">
    <location>
        <begin position="23"/>
        <end position="471"/>
    </location>
</feature>
<dbReference type="InterPro" id="IPR015590">
    <property type="entry name" value="Aldehyde_DH_dom"/>
</dbReference>
<evidence type="ECO:0000313" key="3">
    <source>
        <dbReference type="EMBL" id="KAB8032235.1"/>
    </source>
</evidence>
<accession>A0A833JE71</accession>
<dbReference type="SUPFAM" id="SSF53720">
    <property type="entry name" value="ALDH-like"/>
    <property type="match status" value="1"/>
</dbReference>
<dbReference type="Proteomes" id="UP000442694">
    <property type="component" value="Unassembled WGS sequence"/>
</dbReference>
<dbReference type="InterPro" id="IPR016161">
    <property type="entry name" value="Ald_DH/histidinol_DH"/>
</dbReference>
<dbReference type="Gene3D" id="3.40.309.10">
    <property type="entry name" value="Aldehyde Dehydrogenase, Chain A, domain 2"/>
    <property type="match status" value="1"/>
</dbReference>
<evidence type="ECO:0000313" key="4">
    <source>
        <dbReference type="Proteomes" id="UP000442694"/>
    </source>
</evidence>